<evidence type="ECO:0000313" key="4">
    <source>
        <dbReference type="Proteomes" id="UP000195012"/>
    </source>
</evidence>
<dbReference type="OMA" id="LLQCVYI"/>
<sequence length="1324" mass="150553">MHGLYRKNQLSAPEEHLCTNAFWRKNLLRRYEIKPKYFNVPTYVKNNTNECFERVSKNSWYDTSSFRKKKGAFLFSRELRNINWGRNQDGVEISVSDKPHDEVEPSINGALSILTNSEGAKNLDECNSFSKNVVSSNPNDNALNDKTSNDKEKKKKKTVHSPNDGVTSSGNLLTLQARKKKIHKLAKMGSAKKADNVKNEKWTPESCKPLEHIPAQRYTQKGGATHSPSGQVYRRKQTSVDHWKFKKEERLKGCVLHEQVNESILSSRLSVEKGIMCVHKLPTLPLDDKMKSDKNGKGQLANISKRMKEKNSHRRENLAGVLQMIPSRGGTKKESLVSSYFTSEVASVSFIASGGYTHRGSKMEEKNTQIGEEQIRGGFHPTGNSKSMARAIDLRKATYTGYQQKGRRFFGAQKMLLNERNQEKEKVKVANLEDRVSGMPTWNCVFESPHHVEGSPTNKTRITNSVERKNGEHTKDTCSSKYSSEKRPTAECMMIEDIHINRPKQEERIIGMSTNLPPHSKNLHLLEDCRNEKMFFNSLVTTKMYFRIDFKIYKPILMRTITQVRVYSNEKLLQCVYIKEYPQNFSVVVQSATRMYNGKVLDKMKNKLINIKERGVLNFTYLKNEKVIGCSHISIKHLVCSGVEGGIFIPVHDHMDCRKEKNPKEAFVQDPLLPFERQEINVLKSKIFVNYRIDCPKSMHDFISSGEMVTTRAKISFLEDMVRQMYSFIEDSALLRFAKGTRVAHGGSECGTGHGGVGSPQVPSLEYHALKEVGKVENGDQDADGEKHLESENTCDRSSYMGNADSRQWEKGSLSSVLNGGDATEGGGRETKDHRPIGNATQNGERENVVDRKDENVVEEKSKSTDLEEEPWDNTPCSNHRGHSPCDGIVTEELREEVPNRNNVVADVLKLKSEDPDRYNCQDRDNTHVESTPPGKAQSDNGENDESNQKGTKDEVGQCGENKCVPRGMPTYTKGSKTNFPFEHKKRKEQIEQLESIIAEYKKELGEKMEEIQKLKHSNNNTNILYKACYRKLQEIENERKRTDAMNFLLRFDDSCANKLTNRLDTKKSLPRRKAYTETDLNIVMGPDMRRINSLQTALVALNVEDNNMGGNSIRRSGTVTATGSSAYATIIRSLPPLGKEKMNKKKHTIRNESVNKTVMNLFDGDLGENLLVQKNATRRGTMTGENDHDDHQFLLSNYQIKEKKIDALVKENESLKERINTLTLTDAECSSRIPPLRDIYSTTRKKDKCRGQKHAKLRGVGQNRTNSNYVEHSWGEKKKNYNYDGVRNKYSSNSRFNFPLNLIRSYSNDSISHRDVGIYSSGC</sequence>
<feature type="compositionally biased region" description="Basic and acidic residues" evidence="2">
    <location>
        <begin position="777"/>
        <end position="795"/>
    </location>
</feature>
<feature type="compositionally biased region" description="Basic and acidic residues" evidence="2">
    <location>
        <begin position="827"/>
        <end position="836"/>
    </location>
</feature>
<dbReference type="VEuPathDB" id="PlasmoDB:PKNH_1115500"/>
<feature type="compositionally biased region" description="Polar residues" evidence="2">
    <location>
        <begin position="131"/>
        <end position="146"/>
    </location>
</feature>
<feature type="compositionally biased region" description="Polar residues" evidence="2">
    <location>
        <begin position="160"/>
        <end position="174"/>
    </location>
</feature>
<organism evidence="3 4">
    <name type="scientific">Plasmodium knowlesi</name>
    <dbReference type="NCBI Taxonomy" id="5850"/>
    <lineage>
        <taxon>Eukaryota</taxon>
        <taxon>Sar</taxon>
        <taxon>Alveolata</taxon>
        <taxon>Apicomplexa</taxon>
        <taxon>Aconoidasida</taxon>
        <taxon>Haemosporida</taxon>
        <taxon>Plasmodiidae</taxon>
        <taxon>Plasmodium</taxon>
        <taxon>Plasmodium (Plasmodium)</taxon>
    </lineage>
</organism>
<dbReference type="Proteomes" id="UP000195012">
    <property type="component" value="Unassembled WGS sequence"/>
</dbReference>
<feature type="compositionally biased region" description="Basic and acidic residues" evidence="2">
    <location>
        <begin position="909"/>
        <end position="928"/>
    </location>
</feature>
<proteinExistence type="predicted"/>
<comment type="caution">
    <text evidence="3">The sequence shown here is derived from an EMBL/GenBank/DDBJ whole genome shotgun (WGS) entry which is preliminary data.</text>
</comment>
<feature type="region of interest" description="Disordered" evidence="2">
    <location>
        <begin position="131"/>
        <end position="174"/>
    </location>
</feature>
<evidence type="ECO:0000313" key="3">
    <source>
        <dbReference type="EMBL" id="OTN64417.1"/>
    </source>
</evidence>
<gene>
    <name evidence="3" type="ORF">PKNOH_S130181600</name>
</gene>
<feature type="coiled-coil region" evidence="1">
    <location>
        <begin position="984"/>
        <end position="1018"/>
    </location>
</feature>
<dbReference type="VEuPathDB" id="PlasmoDB:PKNOH_S130181600"/>
<feature type="compositionally biased region" description="Basic and acidic residues" evidence="2">
    <location>
        <begin position="844"/>
        <end position="866"/>
    </location>
</feature>
<dbReference type="OrthoDB" id="386903at2759"/>
<reference evidence="3 4" key="1">
    <citation type="submission" date="2017-05" db="EMBL/GenBank/DDBJ databases">
        <title>PacBio assembly of a Plasmodium knowlesi genome sequence with Hi-C correction and manual annotation of the SICAvar gene family.</title>
        <authorList>
            <person name="Lapp S.A."/>
            <person name="Geraldo J.A."/>
            <person name="Chien J.-T."/>
            <person name="Ay F."/>
            <person name="Pakala S.B."/>
            <person name="Batugedara G."/>
            <person name="Humphrey J.C."/>
            <person name="Debarry J.D."/>
            <person name="Le Roch K.G."/>
            <person name="Galinski M.R."/>
            <person name="Kissinger J.C."/>
        </authorList>
    </citation>
    <scope>NUCLEOTIDE SEQUENCE [LARGE SCALE GENOMIC DNA]</scope>
    <source>
        <strain evidence="4">Malayan Strain Pk1 (A+)</strain>
    </source>
</reference>
<evidence type="ECO:0000256" key="2">
    <source>
        <dbReference type="SAM" id="MobiDB-lite"/>
    </source>
</evidence>
<accession>A0A1Y3DNV5</accession>
<name>A0A1Y3DNV5_PLAKN</name>
<evidence type="ECO:0000256" key="1">
    <source>
        <dbReference type="SAM" id="Coils"/>
    </source>
</evidence>
<dbReference type="EMBL" id="NETL01000027">
    <property type="protein sequence ID" value="OTN64417.1"/>
    <property type="molecule type" value="Genomic_DNA"/>
</dbReference>
<protein>
    <submittedName>
        <fullName evidence="3">Uncharacterized protein</fullName>
    </submittedName>
</protein>
<keyword evidence="1" id="KW-0175">Coiled coil</keyword>
<feature type="compositionally biased region" description="Basic and acidic residues" evidence="2">
    <location>
        <begin position="947"/>
        <end position="956"/>
    </location>
</feature>
<feature type="coiled-coil region" evidence="1">
    <location>
        <begin position="1199"/>
        <end position="1226"/>
    </location>
</feature>
<feature type="region of interest" description="Disordered" evidence="2">
    <location>
        <begin position="288"/>
        <end position="315"/>
    </location>
</feature>
<dbReference type="eggNOG" id="ENOG502QZIM">
    <property type="taxonomic scope" value="Eukaryota"/>
</dbReference>
<feature type="region of interest" description="Disordered" evidence="2">
    <location>
        <begin position="777"/>
        <end position="885"/>
    </location>
</feature>
<feature type="region of interest" description="Disordered" evidence="2">
    <location>
        <begin position="907"/>
        <end position="979"/>
    </location>
</feature>
<dbReference type="VEuPathDB" id="PlasmoDB:PKA1H_110020600"/>